<accession>A0A3B1BUY2</accession>
<evidence type="ECO:0000259" key="1">
    <source>
        <dbReference type="Pfam" id="PF19572"/>
    </source>
</evidence>
<evidence type="ECO:0000313" key="2">
    <source>
        <dbReference type="EMBL" id="VAX18351.1"/>
    </source>
</evidence>
<feature type="non-terminal residue" evidence="2">
    <location>
        <position position="248"/>
    </location>
</feature>
<dbReference type="Pfam" id="PF19572">
    <property type="entry name" value="PorV"/>
    <property type="match status" value="1"/>
</dbReference>
<dbReference type="SUPFAM" id="SSF56935">
    <property type="entry name" value="Porins"/>
    <property type="match status" value="1"/>
</dbReference>
<dbReference type="AlphaFoldDB" id="A0A3B1BUY2"/>
<proteinExistence type="predicted"/>
<protein>
    <recommendedName>
        <fullName evidence="1">Type IX secretion system protein PorV domain-containing protein</fullName>
    </recommendedName>
</protein>
<name>A0A3B1BUY2_9ZZZZ</name>
<dbReference type="InterPro" id="IPR045741">
    <property type="entry name" value="PorV"/>
</dbReference>
<organism evidence="2">
    <name type="scientific">hydrothermal vent metagenome</name>
    <dbReference type="NCBI Taxonomy" id="652676"/>
    <lineage>
        <taxon>unclassified sequences</taxon>
        <taxon>metagenomes</taxon>
        <taxon>ecological metagenomes</taxon>
    </lineage>
</organism>
<dbReference type="Gene3D" id="2.40.160.60">
    <property type="entry name" value="Outer membrane protein transport protein (OMPP1/FadL/TodX)"/>
    <property type="match status" value="1"/>
</dbReference>
<sequence length="248" mass="26908">MKVFNQIVKILLLLMITFNLSFAGEDPAKTAPFSTEVDAIGTGAMTFLEIGIGARAMGMGGAFVAVANDASATYWNPAGIVWADKIQIEVNHNAWFLDASFDFMSGVIPLPDLNSSIALSVTTIGFGEQPVRTVTRPKGTGESYDARDFSVGFTWATALTDRFSFGISAKFLSSRIWHETANAFALDFGIFYSTAIEGLRLGFSMANFGSGVQYSGRDLDSTIDPDKKVENFDRVPAEYKTDAYPLPI</sequence>
<dbReference type="EMBL" id="UOGD01000099">
    <property type="protein sequence ID" value="VAX18351.1"/>
    <property type="molecule type" value="Genomic_DNA"/>
</dbReference>
<reference evidence="2" key="1">
    <citation type="submission" date="2018-06" db="EMBL/GenBank/DDBJ databases">
        <authorList>
            <person name="Zhirakovskaya E."/>
        </authorList>
    </citation>
    <scope>NUCLEOTIDE SEQUENCE</scope>
</reference>
<feature type="domain" description="Type IX secretion system protein PorV" evidence="1">
    <location>
        <begin position="40"/>
        <end position="193"/>
    </location>
</feature>
<gene>
    <name evidence="2" type="ORF">MNBD_IGNAVI01-1593</name>
</gene>
<dbReference type="NCBIfam" id="NF033709">
    <property type="entry name" value="PorV_fam"/>
    <property type="match status" value="1"/>
</dbReference>